<organism evidence="1">
    <name type="scientific">Streptomyces sp. R39</name>
    <dbReference type="NCBI Taxonomy" id="3238631"/>
    <lineage>
        <taxon>Bacteria</taxon>
        <taxon>Bacillati</taxon>
        <taxon>Actinomycetota</taxon>
        <taxon>Actinomycetes</taxon>
        <taxon>Kitasatosporales</taxon>
        <taxon>Streptomycetaceae</taxon>
        <taxon>Streptomyces</taxon>
    </lineage>
</organism>
<dbReference type="AlphaFoldDB" id="A0AB39QP94"/>
<dbReference type="RefSeq" id="WP_369222446.1">
    <property type="nucleotide sequence ID" value="NZ_CP163441.1"/>
</dbReference>
<sequence>MNGWRVFATAQLPDGAVLAAPVIHKLYRLPSSSLLFDSAGPYLDARCTNTGHVPPEPDCECGLYFWAGPLPINLLREGLHAPVLAEVEARGRILDDPIIKEREPFGVPQRAGELRLRHLWTPPNTCAPGLRRYGVPVTPWRLVGGRAYFDGLEAA</sequence>
<evidence type="ECO:0000313" key="1">
    <source>
        <dbReference type="EMBL" id="XDQ43280.1"/>
    </source>
</evidence>
<protein>
    <submittedName>
        <fullName evidence="1">Uncharacterized protein</fullName>
    </submittedName>
</protein>
<proteinExistence type="predicted"/>
<dbReference type="EMBL" id="CP163441">
    <property type="protein sequence ID" value="XDQ43280.1"/>
    <property type="molecule type" value="Genomic_DNA"/>
</dbReference>
<name>A0AB39QP94_9ACTN</name>
<reference evidence="1" key="1">
    <citation type="submission" date="2024-07" db="EMBL/GenBank/DDBJ databases">
        <authorList>
            <person name="Yu S.T."/>
        </authorList>
    </citation>
    <scope>NUCLEOTIDE SEQUENCE</scope>
    <source>
        <strain evidence="1">R39</strain>
    </source>
</reference>
<gene>
    <name evidence="1" type="ORF">AB5J52_14010</name>
</gene>
<accession>A0AB39QP94</accession>